<dbReference type="AlphaFoldDB" id="A0A8J7E2D1"/>
<evidence type="ECO:0000313" key="7">
    <source>
        <dbReference type="EMBL" id="MBE9118421.1"/>
    </source>
</evidence>
<keyword evidence="2" id="KW-0489">Methyltransferase</keyword>
<proteinExistence type="predicted"/>
<organism evidence="7 8">
    <name type="scientific">Lusitaniella coriacea LEGE 07157</name>
    <dbReference type="NCBI Taxonomy" id="945747"/>
    <lineage>
        <taxon>Bacteria</taxon>
        <taxon>Bacillati</taxon>
        <taxon>Cyanobacteriota</taxon>
        <taxon>Cyanophyceae</taxon>
        <taxon>Spirulinales</taxon>
        <taxon>Lusitaniellaceae</taxon>
        <taxon>Lusitaniella</taxon>
    </lineage>
</organism>
<evidence type="ECO:0000256" key="5">
    <source>
        <dbReference type="ARBA" id="ARBA00022694"/>
    </source>
</evidence>
<gene>
    <name evidence="7" type="ORF">IQ249_21245</name>
</gene>
<keyword evidence="8" id="KW-1185">Reference proteome</keyword>
<name>A0A8J7E2D1_9CYAN</name>
<dbReference type="Gene3D" id="3.30.56.70">
    <property type="entry name" value="N2,N2-dimethylguanosine tRNA methyltransferase, C-terminal domain"/>
    <property type="match status" value="1"/>
</dbReference>
<comment type="caution">
    <text evidence="7">The sequence shown here is derived from an EMBL/GenBank/DDBJ whole genome shotgun (WGS) entry which is preliminary data.</text>
</comment>
<dbReference type="InterPro" id="IPR029063">
    <property type="entry name" value="SAM-dependent_MTases_sf"/>
</dbReference>
<evidence type="ECO:0000256" key="4">
    <source>
        <dbReference type="ARBA" id="ARBA00022691"/>
    </source>
</evidence>
<dbReference type="InterPro" id="IPR002905">
    <property type="entry name" value="Trm1"/>
</dbReference>
<evidence type="ECO:0000313" key="8">
    <source>
        <dbReference type="Proteomes" id="UP000654482"/>
    </source>
</evidence>
<dbReference type="EMBL" id="JADEWZ010000046">
    <property type="protein sequence ID" value="MBE9118421.1"/>
    <property type="molecule type" value="Genomic_DNA"/>
</dbReference>
<keyword evidence="1" id="KW-0820">tRNA-binding</keyword>
<dbReference type="GO" id="GO:0000049">
    <property type="term" value="F:tRNA binding"/>
    <property type="evidence" value="ECO:0007669"/>
    <property type="project" value="UniProtKB-KW"/>
</dbReference>
<dbReference type="PANTHER" id="PTHR10631:SF9">
    <property type="entry name" value="TRNA (GUANINE(26)-N(2))-DIMETHYLTRANSFERASE"/>
    <property type="match status" value="1"/>
</dbReference>
<keyword evidence="4" id="KW-0949">S-adenosyl-L-methionine</keyword>
<accession>A0A8J7E2D1</accession>
<evidence type="ECO:0000256" key="3">
    <source>
        <dbReference type="ARBA" id="ARBA00022679"/>
    </source>
</evidence>
<protein>
    <submittedName>
        <fullName evidence="7">tRNA (Guanine-N1)-methyltransferase</fullName>
    </submittedName>
</protein>
<dbReference type="GO" id="GO:0016423">
    <property type="term" value="F:tRNA (guanine) methyltransferase activity"/>
    <property type="evidence" value="ECO:0007669"/>
    <property type="project" value="InterPro"/>
</dbReference>
<evidence type="ECO:0000256" key="1">
    <source>
        <dbReference type="ARBA" id="ARBA00022555"/>
    </source>
</evidence>
<dbReference type="GO" id="GO:0002940">
    <property type="term" value="P:tRNA N2-guanine methylation"/>
    <property type="evidence" value="ECO:0007669"/>
    <property type="project" value="TreeGrafter"/>
</dbReference>
<dbReference type="PROSITE" id="PS51626">
    <property type="entry name" value="SAM_MT_TRM1"/>
    <property type="match status" value="1"/>
</dbReference>
<dbReference type="InterPro" id="IPR042296">
    <property type="entry name" value="tRNA_met_Trm1_C"/>
</dbReference>
<keyword evidence="3" id="KW-0808">Transferase</keyword>
<keyword evidence="5" id="KW-0819">tRNA processing</keyword>
<sequence length="367" mass="40680">MSQLNQREGQVEFTVGTAFYNRESKLARDLGVLAASVYRRETGSLRVLDAMAGCGVRALRYWRESEADWVWANEGNPEVGEIVGLNLQSAIASGCAKVTHQDANRVFFECYQHKDYYDLVDVDSFGSPMPYLSTALWATKIGGLLYLTSTDGRTATGHLPQGSLKVYGAFARAHPAAHEQGLRLMLGAVQQCAAQKGLGIEPVFSLFSGQIYRVMVRLRAKPALTERNYGFLGYCHGCGEYRVVGWRKLGREICACCGRALTLSGPMWLGSLHNRAELEKMQTLAQNPKILQFLDLFRAEADLPPYFYTLGEIGRRGKIDVPARSRILEALRDRGYRATPTHINAQALKTDAPLKTCLEVARLCSST</sequence>
<keyword evidence="6" id="KW-0694">RNA-binding</keyword>
<dbReference type="PANTHER" id="PTHR10631">
    <property type="entry name" value="N 2 ,N 2 -DIMETHYLGUANOSINE TRNA METHYLTRANSFERASE"/>
    <property type="match status" value="1"/>
</dbReference>
<evidence type="ECO:0000256" key="2">
    <source>
        <dbReference type="ARBA" id="ARBA00022603"/>
    </source>
</evidence>
<dbReference type="Proteomes" id="UP000654482">
    <property type="component" value="Unassembled WGS sequence"/>
</dbReference>
<reference evidence="7" key="1">
    <citation type="submission" date="2020-10" db="EMBL/GenBank/DDBJ databases">
        <authorList>
            <person name="Castelo-Branco R."/>
            <person name="Eusebio N."/>
            <person name="Adriana R."/>
            <person name="Vieira A."/>
            <person name="Brugerolle De Fraissinette N."/>
            <person name="Rezende De Castro R."/>
            <person name="Schneider M.P."/>
            <person name="Vasconcelos V."/>
            <person name="Leao P.N."/>
        </authorList>
    </citation>
    <scope>NUCLEOTIDE SEQUENCE</scope>
    <source>
        <strain evidence="7">LEGE 07157</strain>
    </source>
</reference>
<dbReference type="Pfam" id="PF02005">
    <property type="entry name" value="TRM"/>
    <property type="match status" value="1"/>
</dbReference>
<dbReference type="Gene3D" id="3.40.50.150">
    <property type="entry name" value="Vaccinia Virus protein VP39"/>
    <property type="match status" value="1"/>
</dbReference>
<dbReference type="SUPFAM" id="SSF53335">
    <property type="entry name" value="S-adenosyl-L-methionine-dependent methyltransferases"/>
    <property type="match status" value="1"/>
</dbReference>
<evidence type="ECO:0000256" key="6">
    <source>
        <dbReference type="ARBA" id="ARBA00022884"/>
    </source>
</evidence>